<proteinExistence type="predicted"/>
<evidence type="ECO:0000313" key="2">
    <source>
        <dbReference type="Proteomes" id="UP000294299"/>
    </source>
</evidence>
<dbReference type="Proteomes" id="UP000294299">
    <property type="component" value="Chromosome NFRAN"/>
</dbReference>
<evidence type="ECO:0000313" key="1">
    <source>
        <dbReference type="EMBL" id="VFJ12580.1"/>
    </source>
</evidence>
<name>A0A484I760_9ARCH</name>
<dbReference type="KEGG" id="nfn:NFRAN_0259"/>
<keyword evidence="2" id="KW-1185">Reference proteome</keyword>
<dbReference type="AlphaFoldDB" id="A0A484I760"/>
<accession>A0A484I760</accession>
<reference evidence="1 2" key="1">
    <citation type="submission" date="2019-02" db="EMBL/GenBank/DDBJ databases">
        <authorList>
            <person name="Lehtovirta-Morley E L."/>
        </authorList>
    </citation>
    <scope>NUCLEOTIDE SEQUENCE [LARGE SCALE GENOMIC DNA]</scope>
    <source>
        <strain evidence="1">NFRAN1</strain>
    </source>
</reference>
<dbReference type="EMBL" id="LR216287">
    <property type="protein sequence ID" value="VFJ12580.1"/>
    <property type="molecule type" value="Genomic_DNA"/>
</dbReference>
<protein>
    <submittedName>
        <fullName evidence="1">Uncharacterized protein</fullName>
    </submittedName>
</protein>
<gene>
    <name evidence="1" type="ORF">NFRAN_0259</name>
</gene>
<organism evidence="1 2">
    <name type="scientific">Candidatus Nitrosocosmicus franklandianus</name>
    <dbReference type="NCBI Taxonomy" id="1798806"/>
    <lineage>
        <taxon>Archaea</taxon>
        <taxon>Nitrososphaerota</taxon>
        <taxon>Nitrososphaeria</taxon>
        <taxon>Nitrososphaerales</taxon>
        <taxon>Nitrososphaeraceae</taxon>
        <taxon>Candidatus Nitrosocosmicus</taxon>
    </lineage>
</organism>
<sequence>MVTIDRGMKDQIRLIHVIEKDITRNACDSIQTYKIFVRYLKDNHHILIMGVKKHTFLIH</sequence>